<dbReference type="EMBL" id="LAZR01005534">
    <property type="protein sequence ID" value="KKM99115.1"/>
    <property type="molecule type" value="Genomic_DNA"/>
</dbReference>
<dbReference type="AlphaFoldDB" id="A0A0F9PDL3"/>
<gene>
    <name evidence="1" type="ORF">LCGC14_1151110</name>
</gene>
<sequence>MPTFGLARTGTGGTTALAVTAIGSGLTLPAGGPWNIHHLWGQVAKVSTIPDEGTGGVLLVNSVSGDVTPDPAPGRYPLIGSPASESANAAISAVPLNLWPVDWQGAGKATLTLSYIQQLAITTGSIVACGIIFGTAPPEVRPLKFVDRVQSSFASAAEQTIGSITLAEKATRIVGILADLNKGDVPTAGEAIMATIRLDSADVKFPPAQYPCNRAFNASDGTAVGQSAVAQSQFIPVDIDVQGGAIVDVFATTTVSVTGNADITVYLAYE</sequence>
<protein>
    <submittedName>
        <fullName evidence="1">Uncharacterized protein</fullName>
    </submittedName>
</protein>
<proteinExistence type="predicted"/>
<accession>A0A0F9PDL3</accession>
<comment type="caution">
    <text evidence="1">The sequence shown here is derived from an EMBL/GenBank/DDBJ whole genome shotgun (WGS) entry which is preliminary data.</text>
</comment>
<reference evidence="1" key="1">
    <citation type="journal article" date="2015" name="Nature">
        <title>Complex archaea that bridge the gap between prokaryotes and eukaryotes.</title>
        <authorList>
            <person name="Spang A."/>
            <person name="Saw J.H."/>
            <person name="Jorgensen S.L."/>
            <person name="Zaremba-Niedzwiedzka K."/>
            <person name="Martijn J."/>
            <person name="Lind A.E."/>
            <person name="van Eijk R."/>
            <person name="Schleper C."/>
            <person name="Guy L."/>
            <person name="Ettema T.J."/>
        </authorList>
    </citation>
    <scope>NUCLEOTIDE SEQUENCE</scope>
</reference>
<evidence type="ECO:0000313" key="1">
    <source>
        <dbReference type="EMBL" id="KKM99115.1"/>
    </source>
</evidence>
<name>A0A0F9PDL3_9ZZZZ</name>
<organism evidence="1">
    <name type="scientific">marine sediment metagenome</name>
    <dbReference type="NCBI Taxonomy" id="412755"/>
    <lineage>
        <taxon>unclassified sequences</taxon>
        <taxon>metagenomes</taxon>
        <taxon>ecological metagenomes</taxon>
    </lineage>
</organism>